<sequence length="311" mass="33333">MVRLFIVETPCGPSLRCGCAMLRRCVRLARIREKIVNNPVNHPVKLVVTAATLAGFGGRMYLPVKTGCFGPGVMNESPAQETDGSGAGDEITETEIVERIFEAVMERRLAAGTKLSESELCKAFGVGRMRIRRCLLLLASREVVELRENRGAYVASPTPAQARDVFEARAALEPAIARLVAERAGAAEIAALERFIAEEAAAHDRGSRHEAIRLSGQFHLQLAEASGNATLERIARELVARSSLIVAIYGAPGLETCRDHDHATLLQALRARDGAAAERLMAAHLQDIAATLDLSGRAPAGGDLVAVLSAR</sequence>
<dbReference type="InterPro" id="IPR008920">
    <property type="entry name" value="TF_FadR/GntR_C"/>
</dbReference>
<dbReference type="SMART" id="SM00345">
    <property type="entry name" value="HTH_GNTR"/>
    <property type="match status" value="1"/>
</dbReference>
<feature type="domain" description="HTH gntR-type" evidence="4">
    <location>
        <begin position="90"/>
        <end position="157"/>
    </location>
</feature>
<evidence type="ECO:0000313" key="5">
    <source>
        <dbReference type="EMBL" id="TKD22897.1"/>
    </source>
</evidence>
<evidence type="ECO:0000256" key="1">
    <source>
        <dbReference type="ARBA" id="ARBA00023015"/>
    </source>
</evidence>
<dbReference type="InterPro" id="IPR011711">
    <property type="entry name" value="GntR_C"/>
</dbReference>
<keyword evidence="3" id="KW-0804">Transcription</keyword>
<dbReference type="Gene3D" id="1.10.10.10">
    <property type="entry name" value="Winged helix-like DNA-binding domain superfamily/Winged helix DNA-binding domain"/>
    <property type="match status" value="1"/>
</dbReference>
<dbReference type="OrthoDB" id="7618373at2"/>
<evidence type="ECO:0000256" key="2">
    <source>
        <dbReference type="ARBA" id="ARBA00023125"/>
    </source>
</evidence>
<accession>A0A4U1JWQ2</accession>
<dbReference type="InterPro" id="IPR000524">
    <property type="entry name" value="Tscrpt_reg_HTH_GntR"/>
</dbReference>
<dbReference type="Gene3D" id="1.20.120.530">
    <property type="entry name" value="GntR ligand-binding domain-like"/>
    <property type="match status" value="1"/>
</dbReference>
<comment type="caution">
    <text evidence="5">The sequence shown here is derived from an EMBL/GenBank/DDBJ whole genome shotgun (WGS) entry which is preliminary data.</text>
</comment>
<evidence type="ECO:0000259" key="4">
    <source>
        <dbReference type="PROSITE" id="PS50949"/>
    </source>
</evidence>
<dbReference type="GO" id="GO:0003700">
    <property type="term" value="F:DNA-binding transcription factor activity"/>
    <property type="evidence" value="ECO:0007669"/>
    <property type="project" value="InterPro"/>
</dbReference>
<keyword evidence="2" id="KW-0238">DNA-binding</keyword>
<dbReference type="AlphaFoldDB" id="A0A4U1JWQ2"/>
<gene>
    <name evidence="5" type="ORF">FBT96_04595</name>
</gene>
<dbReference type="Pfam" id="PF00392">
    <property type="entry name" value="GntR"/>
    <property type="match status" value="1"/>
</dbReference>
<evidence type="ECO:0000256" key="3">
    <source>
        <dbReference type="ARBA" id="ARBA00023163"/>
    </source>
</evidence>
<protein>
    <submittedName>
        <fullName evidence="5">GntR family transcriptional regulator</fullName>
    </submittedName>
</protein>
<organism evidence="5 6">
    <name type="scientific">Rhodobacter capsulatus</name>
    <name type="common">Rhodopseudomonas capsulata</name>
    <dbReference type="NCBI Taxonomy" id="1061"/>
    <lineage>
        <taxon>Bacteria</taxon>
        <taxon>Pseudomonadati</taxon>
        <taxon>Pseudomonadota</taxon>
        <taxon>Alphaproteobacteria</taxon>
        <taxon>Rhodobacterales</taxon>
        <taxon>Rhodobacter group</taxon>
        <taxon>Rhodobacter</taxon>
    </lineage>
</organism>
<dbReference type="SUPFAM" id="SSF48008">
    <property type="entry name" value="GntR ligand-binding domain-like"/>
    <property type="match status" value="1"/>
</dbReference>
<dbReference type="SMART" id="SM00895">
    <property type="entry name" value="FCD"/>
    <property type="match status" value="1"/>
</dbReference>
<reference evidence="5 6" key="1">
    <citation type="submission" date="2019-04" db="EMBL/GenBank/DDBJ databases">
        <title>Draft Whole-Genome sequence of the purple photosynthetic bacterium Rhodobacter capsulatus SP108 with an indigenous class A beta-lactamase.</title>
        <authorList>
            <person name="Robertson S."/>
            <person name="Meyer T.E."/>
            <person name="Kyndt J.A."/>
        </authorList>
    </citation>
    <scope>NUCLEOTIDE SEQUENCE [LARGE SCALE GENOMIC DNA]</scope>
    <source>
        <strain evidence="5 6">SP108</strain>
    </source>
</reference>
<dbReference type="PROSITE" id="PS50949">
    <property type="entry name" value="HTH_GNTR"/>
    <property type="match status" value="1"/>
</dbReference>
<dbReference type="InterPro" id="IPR036390">
    <property type="entry name" value="WH_DNA-bd_sf"/>
</dbReference>
<dbReference type="PANTHER" id="PTHR43537">
    <property type="entry name" value="TRANSCRIPTIONAL REGULATOR, GNTR FAMILY"/>
    <property type="match status" value="1"/>
</dbReference>
<name>A0A4U1JWQ2_RHOCA</name>
<dbReference type="InterPro" id="IPR036388">
    <property type="entry name" value="WH-like_DNA-bd_sf"/>
</dbReference>
<keyword evidence="1" id="KW-0805">Transcription regulation</keyword>
<dbReference type="PANTHER" id="PTHR43537:SF53">
    <property type="entry name" value="HTH-TYPE TRANSCRIPTIONAL REPRESSOR NANR"/>
    <property type="match status" value="1"/>
</dbReference>
<dbReference type="Pfam" id="PF07729">
    <property type="entry name" value="FCD"/>
    <property type="match status" value="1"/>
</dbReference>
<dbReference type="GO" id="GO:0003677">
    <property type="term" value="F:DNA binding"/>
    <property type="evidence" value="ECO:0007669"/>
    <property type="project" value="UniProtKB-KW"/>
</dbReference>
<evidence type="ECO:0000313" key="6">
    <source>
        <dbReference type="Proteomes" id="UP000310597"/>
    </source>
</evidence>
<dbReference type="EMBL" id="SWJZ01000014">
    <property type="protein sequence ID" value="TKD22897.1"/>
    <property type="molecule type" value="Genomic_DNA"/>
</dbReference>
<proteinExistence type="predicted"/>
<dbReference type="Proteomes" id="UP000310597">
    <property type="component" value="Unassembled WGS sequence"/>
</dbReference>
<dbReference type="SUPFAM" id="SSF46785">
    <property type="entry name" value="Winged helix' DNA-binding domain"/>
    <property type="match status" value="1"/>
</dbReference>